<dbReference type="RefSeq" id="WP_012035296.1">
    <property type="nucleotide sequence ID" value="NC_009464.1"/>
</dbReference>
<protein>
    <recommendedName>
        <fullName evidence="3">DUF371 domain-containing protein</fullName>
    </recommendedName>
</protein>
<dbReference type="eggNOG" id="arCOG04171">
    <property type="taxonomic scope" value="Archaea"/>
</dbReference>
<dbReference type="PANTHER" id="PTHR40696:SF1">
    <property type="entry name" value="DUF371 DOMAIN-CONTAINING PROTEIN"/>
    <property type="match status" value="1"/>
</dbReference>
<dbReference type="GeneID" id="5143598"/>
<dbReference type="InterPro" id="IPR007171">
    <property type="entry name" value="DUF371"/>
</dbReference>
<proteinExistence type="predicted"/>
<dbReference type="Proteomes" id="UP000000663">
    <property type="component" value="Chromosome"/>
</dbReference>
<organism evidence="1 2">
    <name type="scientific">Methanocella arvoryzae (strain DSM 22066 / NBRC 105507 / MRE50)</name>
    <dbReference type="NCBI Taxonomy" id="351160"/>
    <lineage>
        <taxon>Archaea</taxon>
        <taxon>Methanobacteriati</taxon>
        <taxon>Methanobacteriota</taxon>
        <taxon>Stenosarchaea group</taxon>
        <taxon>Methanomicrobia</taxon>
        <taxon>Methanocellales</taxon>
        <taxon>Methanocellaceae</taxon>
        <taxon>Methanocella</taxon>
    </lineage>
</organism>
<dbReference type="OrthoDB" id="9265at2157"/>
<evidence type="ECO:0000313" key="2">
    <source>
        <dbReference type="Proteomes" id="UP000000663"/>
    </source>
</evidence>
<dbReference type="Gene3D" id="2.60.120.630">
    <property type="entry name" value="mth639 domain like"/>
    <property type="match status" value="1"/>
</dbReference>
<sequence>MTAETVFARGHRNVTALHPSTFEVTRDPEISTTADCIIAVSADKGAAMLSEEFRRAAADEDAIIMATITCAGLTDVVKGWGSAKLTFTDDSSMVFRVSDYVCGRTVMVNADKPAARLNRKLVDALARGNEAVIELKVEKGKRPQPSLDLLFEGI</sequence>
<dbReference type="Pfam" id="PF04027">
    <property type="entry name" value="DUF371"/>
    <property type="match status" value="1"/>
</dbReference>
<gene>
    <name evidence="1" type="ORF">RCIX2156</name>
</gene>
<dbReference type="AlphaFoldDB" id="Q0W2W2"/>
<evidence type="ECO:0000313" key="1">
    <source>
        <dbReference type="EMBL" id="CAJ37281.1"/>
    </source>
</evidence>
<reference evidence="1 2" key="1">
    <citation type="journal article" date="2006" name="Science">
        <title>Genome of rice cluster I archaea -- the key methane producers in the rice rhizosphere.</title>
        <authorList>
            <person name="Erkel C."/>
            <person name="Kube M."/>
            <person name="Reinhardt R."/>
            <person name="Liesack W."/>
        </authorList>
    </citation>
    <scope>NUCLEOTIDE SEQUENCE [LARGE SCALE GENOMIC DNA]</scope>
    <source>
        <strain evidence="2">DSM 22066 / NBRC 105507 / MRE50</strain>
    </source>
</reference>
<name>Q0W2W2_METAR</name>
<dbReference type="InterPro" id="IPR023131">
    <property type="entry name" value="Mth639-like_dom_sf"/>
</dbReference>
<keyword evidence="2" id="KW-1185">Reference proteome</keyword>
<dbReference type="PANTHER" id="PTHR40696">
    <property type="entry name" value="DUF371 FAMILY PROTEIN"/>
    <property type="match status" value="1"/>
</dbReference>
<dbReference type="EMBL" id="AM114193">
    <property type="protein sequence ID" value="CAJ37281.1"/>
    <property type="molecule type" value="Genomic_DNA"/>
</dbReference>
<accession>Q0W2W2</accession>
<dbReference type="KEGG" id="rci:RCIX2156"/>
<evidence type="ECO:0008006" key="3">
    <source>
        <dbReference type="Google" id="ProtNLM"/>
    </source>
</evidence>
<dbReference type="STRING" id="351160.RCIX2156"/>